<keyword evidence="9" id="KW-0833">Ubl conjugation pathway</keyword>
<evidence type="ECO:0000256" key="13">
    <source>
        <dbReference type="ARBA" id="ARBA00024209"/>
    </source>
</evidence>
<dbReference type="SMART" id="SM00184">
    <property type="entry name" value="RING"/>
    <property type="match status" value="1"/>
</dbReference>
<evidence type="ECO:0000256" key="9">
    <source>
        <dbReference type="ARBA" id="ARBA00022786"/>
    </source>
</evidence>
<dbReference type="SUPFAM" id="SSF57850">
    <property type="entry name" value="RING/U-box"/>
    <property type="match status" value="1"/>
</dbReference>
<dbReference type="PANTHER" id="PTHR14155:SF263">
    <property type="entry name" value="E3 UBIQUITIN-PROTEIN LIGASE ATL6"/>
    <property type="match status" value="1"/>
</dbReference>
<dbReference type="InterPro" id="IPR053238">
    <property type="entry name" value="RING-H2_zinc_finger"/>
</dbReference>
<dbReference type="GO" id="GO:0061630">
    <property type="term" value="F:ubiquitin protein ligase activity"/>
    <property type="evidence" value="ECO:0007669"/>
    <property type="project" value="UniProtKB-EC"/>
</dbReference>
<dbReference type="Gene3D" id="3.30.40.10">
    <property type="entry name" value="Zinc/RING finger domain, C3HC4 (zinc finger)"/>
    <property type="match status" value="1"/>
</dbReference>
<dbReference type="AlphaFoldDB" id="A0AAW1XNV8"/>
<sequence length="234" mass="25724">MLSLQPYCTINAQPTTRSGSSSSSSSSSSQNNMNSSSYAGNHTKKYKLSTQILGTLILILMLVFAVMFPFCNEIISCCAYKLFPRRDGLDPAVIESFPVFLYSAVKGLTEQSAPALECAVCLSEFGDSETLRLLPKCDHVFHPGCIDVWLAYHNTCPVCRANLTSCRRCKSNSEVSVSEIRNGSTEQVEVSEGRSDAGAAVVVNVVNEKESDETCRDKYTLRLPEEVRRQLVPN</sequence>
<feature type="region of interest" description="Disordered" evidence="15">
    <location>
        <begin position="11"/>
        <end position="38"/>
    </location>
</feature>
<dbReference type="PANTHER" id="PTHR14155">
    <property type="entry name" value="RING FINGER DOMAIN-CONTAINING"/>
    <property type="match status" value="1"/>
</dbReference>
<keyword evidence="5" id="KW-0808">Transferase</keyword>
<protein>
    <recommendedName>
        <fullName evidence="4">RING-type E3 ubiquitin transferase</fullName>
        <ecNumber evidence="4">2.3.2.27</ecNumber>
    </recommendedName>
</protein>
<organism evidence="18 19">
    <name type="scientific">Rubus argutus</name>
    <name type="common">Southern blackberry</name>
    <dbReference type="NCBI Taxonomy" id="59490"/>
    <lineage>
        <taxon>Eukaryota</taxon>
        <taxon>Viridiplantae</taxon>
        <taxon>Streptophyta</taxon>
        <taxon>Embryophyta</taxon>
        <taxon>Tracheophyta</taxon>
        <taxon>Spermatophyta</taxon>
        <taxon>Magnoliopsida</taxon>
        <taxon>eudicotyledons</taxon>
        <taxon>Gunneridae</taxon>
        <taxon>Pentapetalae</taxon>
        <taxon>rosids</taxon>
        <taxon>fabids</taxon>
        <taxon>Rosales</taxon>
        <taxon>Rosaceae</taxon>
        <taxon>Rosoideae</taxon>
        <taxon>Rosoideae incertae sedis</taxon>
        <taxon>Rubus</taxon>
    </lineage>
</organism>
<evidence type="ECO:0000256" key="5">
    <source>
        <dbReference type="ARBA" id="ARBA00022679"/>
    </source>
</evidence>
<accession>A0AAW1XNV8</accession>
<dbReference type="GO" id="GO:0016020">
    <property type="term" value="C:membrane"/>
    <property type="evidence" value="ECO:0007669"/>
    <property type="project" value="UniProtKB-SubCell"/>
</dbReference>
<evidence type="ECO:0000256" key="12">
    <source>
        <dbReference type="ARBA" id="ARBA00023136"/>
    </source>
</evidence>
<evidence type="ECO:0000259" key="17">
    <source>
        <dbReference type="PROSITE" id="PS50089"/>
    </source>
</evidence>
<dbReference type="GO" id="GO:0008270">
    <property type="term" value="F:zinc ion binding"/>
    <property type="evidence" value="ECO:0007669"/>
    <property type="project" value="UniProtKB-KW"/>
</dbReference>
<keyword evidence="10" id="KW-0862">Zinc</keyword>
<name>A0AAW1XNV8_RUBAR</name>
<comment type="pathway">
    <text evidence="3">Protein modification; protein ubiquitination.</text>
</comment>
<dbReference type="Pfam" id="PF13639">
    <property type="entry name" value="zf-RING_2"/>
    <property type="match status" value="1"/>
</dbReference>
<proteinExistence type="inferred from homology"/>
<feature type="transmembrane region" description="Helical" evidence="16">
    <location>
        <begin position="52"/>
        <end position="70"/>
    </location>
</feature>
<dbReference type="Proteomes" id="UP001457282">
    <property type="component" value="Unassembled WGS sequence"/>
</dbReference>
<dbReference type="InterPro" id="IPR013083">
    <property type="entry name" value="Znf_RING/FYVE/PHD"/>
</dbReference>
<evidence type="ECO:0000256" key="15">
    <source>
        <dbReference type="SAM" id="MobiDB-lite"/>
    </source>
</evidence>
<dbReference type="InterPro" id="IPR001841">
    <property type="entry name" value="Znf_RING"/>
</dbReference>
<evidence type="ECO:0000256" key="4">
    <source>
        <dbReference type="ARBA" id="ARBA00012483"/>
    </source>
</evidence>
<evidence type="ECO:0000256" key="11">
    <source>
        <dbReference type="ARBA" id="ARBA00022989"/>
    </source>
</evidence>
<keyword evidence="8 14" id="KW-0863">Zinc-finger</keyword>
<comment type="subcellular location">
    <subcellularLocation>
        <location evidence="2">Membrane</location>
        <topology evidence="2">Single-pass membrane protein</topology>
    </subcellularLocation>
</comment>
<keyword evidence="7" id="KW-0479">Metal-binding</keyword>
<evidence type="ECO:0000256" key="1">
    <source>
        <dbReference type="ARBA" id="ARBA00000900"/>
    </source>
</evidence>
<comment type="caution">
    <text evidence="18">The sequence shown here is derived from an EMBL/GenBank/DDBJ whole genome shotgun (WGS) entry which is preliminary data.</text>
</comment>
<feature type="domain" description="RING-type" evidence="17">
    <location>
        <begin position="118"/>
        <end position="160"/>
    </location>
</feature>
<dbReference type="PROSITE" id="PS50089">
    <property type="entry name" value="ZF_RING_2"/>
    <property type="match status" value="1"/>
</dbReference>
<reference evidence="18 19" key="1">
    <citation type="journal article" date="2023" name="G3 (Bethesda)">
        <title>A chromosome-length genome assembly and annotation of blackberry (Rubus argutus, cv. 'Hillquist').</title>
        <authorList>
            <person name="Bruna T."/>
            <person name="Aryal R."/>
            <person name="Dudchenko O."/>
            <person name="Sargent D.J."/>
            <person name="Mead D."/>
            <person name="Buti M."/>
            <person name="Cavallini A."/>
            <person name="Hytonen T."/>
            <person name="Andres J."/>
            <person name="Pham M."/>
            <person name="Weisz D."/>
            <person name="Mascagni F."/>
            <person name="Usai G."/>
            <person name="Natali L."/>
            <person name="Bassil N."/>
            <person name="Fernandez G.E."/>
            <person name="Lomsadze A."/>
            <person name="Armour M."/>
            <person name="Olukolu B."/>
            <person name="Poorten T."/>
            <person name="Britton C."/>
            <person name="Davik J."/>
            <person name="Ashrafi H."/>
            <person name="Aiden E.L."/>
            <person name="Borodovsky M."/>
            <person name="Worthington M."/>
        </authorList>
    </citation>
    <scope>NUCLEOTIDE SEQUENCE [LARGE SCALE GENOMIC DNA]</scope>
    <source>
        <strain evidence="18">PI 553951</strain>
    </source>
</reference>
<dbReference type="EC" id="2.3.2.27" evidence="4"/>
<evidence type="ECO:0000313" key="19">
    <source>
        <dbReference type="Proteomes" id="UP001457282"/>
    </source>
</evidence>
<keyword evidence="6 16" id="KW-0812">Transmembrane</keyword>
<dbReference type="FunFam" id="3.30.40.10:FF:000187">
    <property type="entry name" value="E3 ubiquitin-protein ligase ATL6"/>
    <property type="match status" value="1"/>
</dbReference>
<evidence type="ECO:0000256" key="7">
    <source>
        <dbReference type="ARBA" id="ARBA00022723"/>
    </source>
</evidence>
<evidence type="ECO:0000256" key="6">
    <source>
        <dbReference type="ARBA" id="ARBA00022692"/>
    </source>
</evidence>
<keyword evidence="19" id="KW-1185">Reference proteome</keyword>
<evidence type="ECO:0000256" key="14">
    <source>
        <dbReference type="PROSITE-ProRule" id="PRU00175"/>
    </source>
</evidence>
<evidence type="ECO:0000256" key="2">
    <source>
        <dbReference type="ARBA" id="ARBA00004167"/>
    </source>
</evidence>
<evidence type="ECO:0000256" key="3">
    <source>
        <dbReference type="ARBA" id="ARBA00004906"/>
    </source>
</evidence>
<dbReference type="EMBL" id="JBEDUW010000003">
    <property type="protein sequence ID" value="KAK9938118.1"/>
    <property type="molecule type" value="Genomic_DNA"/>
</dbReference>
<keyword evidence="11 16" id="KW-1133">Transmembrane helix</keyword>
<comment type="catalytic activity">
    <reaction evidence="1">
        <text>S-ubiquitinyl-[E2 ubiquitin-conjugating enzyme]-L-cysteine + [acceptor protein]-L-lysine = [E2 ubiquitin-conjugating enzyme]-L-cysteine + N(6)-ubiquitinyl-[acceptor protein]-L-lysine.</text>
        <dbReference type="EC" id="2.3.2.27"/>
    </reaction>
</comment>
<evidence type="ECO:0000256" key="16">
    <source>
        <dbReference type="SAM" id="Phobius"/>
    </source>
</evidence>
<keyword evidence="12 16" id="KW-0472">Membrane</keyword>
<feature type="compositionally biased region" description="Low complexity" evidence="15">
    <location>
        <begin position="18"/>
        <end position="37"/>
    </location>
</feature>
<dbReference type="CDD" id="cd16461">
    <property type="entry name" value="RING-H2_EL5-like"/>
    <property type="match status" value="1"/>
</dbReference>
<evidence type="ECO:0000256" key="10">
    <source>
        <dbReference type="ARBA" id="ARBA00022833"/>
    </source>
</evidence>
<gene>
    <name evidence="18" type="ORF">M0R45_014874</name>
</gene>
<comment type="similarity">
    <text evidence="13">Belongs to the RING-type zinc finger family. ATL subfamily.</text>
</comment>
<evidence type="ECO:0000313" key="18">
    <source>
        <dbReference type="EMBL" id="KAK9938118.1"/>
    </source>
</evidence>
<evidence type="ECO:0000256" key="8">
    <source>
        <dbReference type="ARBA" id="ARBA00022771"/>
    </source>
</evidence>